<feature type="compositionally biased region" description="Basic and acidic residues" evidence="1">
    <location>
        <begin position="99"/>
        <end position="108"/>
    </location>
</feature>
<feature type="region of interest" description="Disordered" evidence="1">
    <location>
        <begin position="91"/>
        <end position="115"/>
    </location>
</feature>
<organism evidence="2">
    <name type="scientific">marine sediment metagenome</name>
    <dbReference type="NCBI Taxonomy" id="412755"/>
    <lineage>
        <taxon>unclassified sequences</taxon>
        <taxon>metagenomes</taxon>
        <taxon>ecological metagenomes</taxon>
    </lineage>
</organism>
<comment type="caution">
    <text evidence="2">The sequence shown here is derived from an EMBL/GenBank/DDBJ whole genome shotgun (WGS) entry which is preliminary data.</text>
</comment>
<accession>A0A0F9NZS9</accession>
<feature type="region of interest" description="Disordered" evidence="1">
    <location>
        <begin position="233"/>
        <end position="315"/>
    </location>
</feature>
<evidence type="ECO:0000313" key="2">
    <source>
        <dbReference type="EMBL" id="KKN23364.1"/>
    </source>
</evidence>
<evidence type="ECO:0000256" key="1">
    <source>
        <dbReference type="SAM" id="MobiDB-lite"/>
    </source>
</evidence>
<gene>
    <name evidence="2" type="ORF">LCGC14_0905630</name>
</gene>
<sequence>MANYRNRTHRDARPRVAANLTQAARERSPFAVHSPKHYLQSLESQVNLLRGTIEDLDDMAAWESVEDDLVNVSRTLSDVFDVLNAANQGGRRASVRRTAAKEKKDDRQSGQVSGKLRRRMGDALADLFDEFGPEIYSNTILSLKDVMLEKFREGFEQLDATIQEELGTRGVEESREHIRAWSDEIVEDVNHFGLDEVAGALEDYVGTLAAEFQQEAAEGDDLLEVPEEDLEEVEEVEEEDVEETDEDELQLDLEAPADDDLDLSDLGLELPDEEEAAANYGPLGGRRRRPAARQRRRVAQRDNWRNRVDRQLRRR</sequence>
<feature type="compositionally biased region" description="Basic residues" evidence="1">
    <location>
        <begin position="285"/>
        <end position="298"/>
    </location>
</feature>
<reference evidence="2" key="1">
    <citation type="journal article" date="2015" name="Nature">
        <title>Complex archaea that bridge the gap between prokaryotes and eukaryotes.</title>
        <authorList>
            <person name="Spang A."/>
            <person name="Saw J.H."/>
            <person name="Jorgensen S.L."/>
            <person name="Zaremba-Niedzwiedzka K."/>
            <person name="Martijn J."/>
            <person name="Lind A.E."/>
            <person name="van Eijk R."/>
            <person name="Schleper C."/>
            <person name="Guy L."/>
            <person name="Ettema T.J."/>
        </authorList>
    </citation>
    <scope>NUCLEOTIDE SEQUENCE</scope>
</reference>
<feature type="compositionally biased region" description="Acidic residues" evidence="1">
    <location>
        <begin position="233"/>
        <end position="263"/>
    </location>
</feature>
<dbReference type="EMBL" id="LAZR01002978">
    <property type="protein sequence ID" value="KKN23364.1"/>
    <property type="molecule type" value="Genomic_DNA"/>
</dbReference>
<dbReference type="AlphaFoldDB" id="A0A0F9NZS9"/>
<proteinExistence type="predicted"/>
<protein>
    <submittedName>
        <fullName evidence="2">Uncharacterized protein</fullName>
    </submittedName>
</protein>
<name>A0A0F9NZS9_9ZZZZ</name>
<feature type="compositionally biased region" description="Basic and acidic residues" evidence="1">
    <location>
        <begin position="299"/>
        <end position="315"/>
    </location>
</feature>